<dbReference type="AlphaFoldDB" id="A0A8C6UP32"/>
<dbReference type="InterPro" id="IPR040647">
    <property type="entry name" value="SPIN-DOC_Znf-C2H2"/>
</dbReference>
<protein>
    <recommendedName>
        <fullName evidence="1">SPIN-DOC-like zinc-finger domain-containing protein</fullName>
    </recommendedName>
</protein>
<evidence type="ECO:0000313" key="3">
    <source>
        <dbReference type="Proteomes" id="UP000694523"/>
    </source>
</evidence>
<accession>A0A8C6UP32</accession>
<organism evidence="2 3">
    <name type="scientific">Neogobius melanostomus</name>
    <name type="common">round goby</name>
    <dbReference type="NCBI Taxonomy" id="47308"/>
    <lineage>
        <taxon>Eukaryota</taxon>
        <taxon>Metazoa</taxon>
        <taxon>Chordata</taxon>
        <taxon>Craniata</taxon>
        <taxon>Vertebrata</taxon>
        <taxon>Euteleostomi</taxon>
        <taxon>Actinopterygii</taxon>
        <taxon>Neopterygii</taxon>
        <taxon>Teleostei</taxon>
        <taxon>Neoteleostei</taxon>
        <taxon>Acanthomorphata</taxon>
        <taxon>Gobiaria</taxon>
        <taxon>Gobiiformes</taxon>
        <taxon>Gobioidei</taxon>
        <taxon>Gobiidae</taxon>
        <taxon>Benthophilinae</taxon>
        <taxon>Neogobiini</taxon>
        <taxon>Neogobius</taxon>
    </lineage>
</organism>
<reference evidence="2" key="1">
    <citation type="submission" date="2025-08" db="UniProtKB">
        <authorList>
            <consortium name="Ensembl"/>
        </authorList>
    </citation>
    <scope>IDENTIFICATION</scope>
</reference>
<keyword evidence="3" id="KW-1185">Reference proteome</keyword>
<evidence type="ECO:0000313" key="2">
    <source>
        <dbReference type="Ensembl" id="ENSNMLP00000037218.1"/>
    </source>
</evidence>
<evidence type="ECO:0000259" key="1">
    <source>
        <dbReference type="Pfam" id="PF18658"/>
    </source>
</evidence>
<name>A0A8C6UP32_9GOBI</name>
<sequence length="502" mass="57755">MSLSKRRKIDKECRIFKEKWTTSYLFTEMHEKPLCLVCLQQVSVLKEYNIRRHYETHHSEKYDGLQGQLRRDKINELLAGLRKQQSTFIKSREVSEAAVKASYLIASEIALASKPYSDGDFVKRCMMKAAELVSERISELSADLDSQLKQRVKSFIAFSVAIDESTDITDVAQLAIFIRGVDETLTVTEEFLELVPMMDTTTAEDIFGSSLKMDHVMEVVVRTVNFIRSRGLNHRQFNKLLSDSNITHSLPYHTEVRWLSRGAVLRHFFDLREEIGQFMEKKGKPVLELQSQEWLRDLAFLVDITEHLNNLNKMLQGRKKVVTQFSDNIHAFKLKLTLWEMQLANGNPAHFPCLRDVCVTRPDADMKRYKDKIAGLLREFEKLFRSPFTVKASDLPVEIQLEIIDLQCDADLKGKFASVGLDRFYQYLLPGYPKLTALAAKILCMFGTTYLCEQIFSVMNINKTKMRSRLTNKHLNDILKVTASQDMTPGVDDLSCQLANPL</sequence>
<dbReference type="PANTHER" id="PTHR45913:SF11">
    <property type="entry name" value="EPM2A-INTERACTING PROTEIN 1"/>
    <property type="match status" value="1"/>
</dbReference>
<dbReference type="InterPro" id="IPR012337">
    <property type="entry name" value="RNaseH-like_sf"/>
</dbReference>
<dbReference type="SUPFAM" id="SSF53098">
    <property type="entry name" value="Ribonuclease H-like"/>
    <property type="match status" value="1"/>
</dbReference>
<proteinExistence type="predicted"/>
<feature type="domain" description="SPIN-DOC-like zinc-finger" evidence="1">
    <location>
        <begin position="18"/>
        <end position="61"/>
    </location>
</feature>
<dbReference type="Pfam" id="PF18658">
    <property type="entry name" value="zf-C2H2_12"/>
    <property type="match status" value="1"/>
</dbReference>
<dbReference type="PANTHER" id="PTHR45913">
    <property type="entry name" value="EPM2A-INTERACTING PROTEIN 1"/>
    <property type="match status" value="1"/>
</dbReference>
<dbReference type="Ensembl" id="ENSNMLT00000041447.1">
    <property type="protein sequence ID" value="ENSNMLP00000037218.1"/>
    <property type="gene ID" value="ENSNMLG00000023029.1"/>
</dbReference>
<dbReference type="Proteomes" id="UP000694523">
    <property type="component" value="Unplaced"/>
</dbReference>
<reference evidence="2" key="2">
    <citation type="submission" date="2025-09" db="UniProtKB">
        <authorList>
            <consortium name="Ensembl"/>
        </authorList>
    </citation>
    <scope>IDENTIFICATION</scope>
</reference>